<dbReference type="EMBL" id="AP018227">
    <property type="protein sequence ID" value="BAY86039.1"/>
    <property type="molecule type" value="Genomic_DNA"/>
</dbReference>
<sequence>MKVFDILTLKSRKNRSYQSLYTIIVTKNLLIKFENYVNKKIYILDIFRYFWTTILHTYQ</sequence>
<accession>A0A1Z4LXT8</accession>
<gene>
    <name evidence="1" type="ORF">NIES267_55450</name>
</gene>
<keyword evidence="2" id="KW-1185">Reference proteome</keyword>
<dbReference type="Proteomes" id="UP000218418">
    <property type="component" value="Chromosome"/>
</dbReference>
<organism evidence="1 2">
    <name type="scientific">Calothrix parasitica NIES-267</name>
    <dbReference type="NCBI Taxonomy" id="1973488"/>
    <lineage>
        <taxon>Bacteria</taxon>
        <taxon>Bacillati</taxon>
        <taxon>Cyanobacteriota</taxon>
        <taxon>Cyanophyceae</taxon>
        <taxon>Nostocales</taxon>
        <taxon>Calotrichaceae</taxon>
        <taxon>Calothrix</taxon>
    </lineage>
</organism>
<proteinExistence type="predicted"/>
<reference evidence="1 2" key="1">
    <citation type="submission" date="2017-06" db="EMBL/GenBank/DDBJ databases">
        <title>Genome sequencing of cyanobaciteial culture collection at National Institute for Environmental Studies (NIES).</title>
        <authorList>
            <person name="Hirose Y."/>
            <person name="Shimura Y."/>
            <person name="Fujisawa T."/>
            <person name="Nakamura Y."/>
            <person name="Kawachi M."/>
        </authorList>
    </citation>
    <scope>NUCLEOTIDE SEQUENCE [LARGE SCALE GENOMIC DNA]</scope>
    <source>
        <strain evidence="1 2">NIES-267</strain>
    </source>
</reference>
<evidence type="ECO:0000313" key="1">
    <source>
        <dbReference type="EMBL" id="BAY86039.1"/>
    </source>
</evidence>
<evidence type="ECO:0000313" key="2">
    <source>
        <dbReference type="Proteomes" id="UP000218418"/>
    </source>
</evidence>
<protein>
    <submittedName>
        <fullName evidence="1">Uncharacterized protein</fullName>
    </submittedName>
</protein>
<name>A0A1Z4LXT8_9CYAN</name>
<dbReference type="AlphaFoldDB" id="A0A1Z4LXT8"/>